<dbReference type="InterPro" id="IPR036291">
    <property type="entry name" value="NAD(P)-bd_dom_sf"/>
</dbReference>
<dbReference type="Pfam" id="PF00106">
    <property type="entry name" value="adh_short"/>
    <property type="match status" value="1"/>
</dbReference>
<reference evidence="2 3" key="1">
    <citation type="submission" date="2015-04" db="EMBL/GenBank/DDBJ databases">
        <authorList>
            <person name="Syromyatnikov M.Y."/>
            <person name="Popov V.N."/>
        </authorList>
    </citation>
    <scope>NUCLEOTIDE SEQUENCE [LARGE SCALE GENOMIC DNA]</scope>
</reference>
<keyword evidence="1" id="KW-0560">Oxidoreductase</keyword>
<organism evidence="2 3">
    <name type="scientific">Clunio marinus</name>
    <dbReference type="NCBI Taxonomy" id="568069"/>
    <lineage>
        <taxon>Eukaryota</taxon>
        <taxon>Metazoa</taxon>
        <taxon>Ecdysozoa</taxon>
        <taxon>Arthropoda</taxon>
        <taxon>Hexapoda</taxon>
        <taxon>Insecta</taxon>
        <taxon>Pterygota</taxon>
        <taxon>Neoptera</taxon>
        <taxon>Endopterygota</taxon>
        <taxon>Diptera</taxon>
        <taxon>Nematocera</taxon>
        <taxon>Chironomoidea</taxon>
        <taxon>Chironomidae</taxon>
        <taxon>Clunio</taxon>
    </lineage>
</organism>
<dbReference type="CDD" id="cd05327">
    <property type="entry name" value="retinol-DH_like_SDR_c_like"/>
    <property type="match status" value="1"/>
</dbReference>
<evidence type="ECO:0000313" key="2">
    <source>
        <dbReference type="EMBL" id="CRK91452.1"/>
    </source>
</evidence>
<dbReference type="InterPro" id="IPR002347">
    <property type="entry name" value="SDR_fam"/>
</dbReference>
<dbReference type="PRINTS" id="PR00081">
    <property type="entry name" value="GDHRDH"/>
</dbReference>
<dbReference type="STRING" id="568069.A0A1J1HVR1"/>
<name>A0A1J1HVR1_9DIPT</name>
<protein>
    <submittedName>
        <fullName evidence="2">CLUMA_CG005121, isoform A</fullName>
    </submittedName>
</protein>
<dbReference type="Proteomes" id="UP000183832">
    <property type="component" value="Unassembled WGS sequence"/>
</dbReference>
<dbReference type="PANTHER" id="PTHR43157:SF66">
    <property type="entry name" value="WW DOMAIN-CONTAINING OXIDOREDUCTASE-LIKE PROTEIN"/>
    <property type="match status" value="1"/>
</dbReference>
<dbReference type="PANTHER" id="PTHR43157">
    <property type="entry name" value="PHOSPHATIDYLINOSITOL-GLYCAN BIOSYNTHESIS CLASS F PROTEIN-RELATED"/>
    <property type="match status" value="1"/>
</dbReference>
<dbReference type="OrthoDB" id="191139at2759"/>
<dbReference type="Gene3D" id="3.40.50.720">
    <property type="entry name" value="NAD(P)-binding Rossmann-like Domain"/>
    <property type="match status" value="1"/>
</dbReference>
<dbReference type="EMBL" id="CVRI01000021">
    <property type="protein sequence ID" value="CRK91452.1"/>
    <property type="molecule type" value="Genomic_DNA"/>
</dbReference>
<proteinExistence type="predicted"/>
<evidence type="ECO:0000313" key="3">
    <source>
        <dbReference type="Proteomes" id="UP000183832"/>
    </source>
</evidence>
<dbReference type="SUPFAM" id="SSF51735">
    <property type="entry name" value="NAD(P)-binding Rossmann-fold domains"/>
    <property type="match status" value="1"/>
</dbReference>
<dbReference type="AlphaFoldDB" id="A0A1J1HVR1"/>
<sequence length="285" mass="32124">MEGKTVIVTGSNSGIGKETVRDLAKRGCRIIMACRNLLSANQYRDEIANQTGNQNIVVMKLDLSSLQSVREFSRSFLEKESRLDVLIHNAGYANTFTKTVSVDGIELTMATNHYGPFLLTHLLIDILKKSAPSRIIVVASSWYRVWSPDIENLNPIDNNPWLLYYASKGCNIMFTMELAKRLQGTNVTANCLHPGVIDTGIWRNTHTLLKPGLFIWSKLMKNPVIGAQTTIYLATSEEVKDVSGKYFKDCKEDEPRPYITNPEKCLTLWEESIKIVKLQPTDPKI</sequence>
<keyword evidence="3" id="KW-1185">Reference proteome</keyword>
<dbReference type="GO" id="GO:0016491">
    <property type="term" value="F:oxidoreductase activity"/>
    <property type="evidence" value="ECO:0007669"/>
    <property type="project" value="UniProtKB-KW"/>
</dbReference>
<evidence type="ECO:0000256" key="1">
    <source>
        <dbReference type="ARBA" id="ARBA00023002"/>
    </source>
</evidence>
<gene>
    <name evidence="2" type="ORF">CLUMA_CG005121</name>
</gene>
<accession>A0A1J1HVR1</accession>